<evidence type="ECO:0000256" key="1">
    <source>
        <dbReference type="SAM" id="MobiDB-lite"/>
    </source>
</evidence>
<dbReference type="Proteomes" id="UP001482520">
    <property type="component" value="Unassembled WGS sequence"/>
</dbReference>
<dbReference type="RefSeq" id="WP_349804893.1">
    <property type="nucleotide sequence ID" value="NZ_JBEGDP010000014.1"/>
</dbReference>
<reference evidence="3 4" key="1">
    <citation type="submission" date="2024-02" db="EMBL/GenBank/DDBJ databases">
        <title>Full genome sequence of Nocardioides kribbensis.</title>
        <authorList>
            <person name="Poletto B.L."/>
            <person name="Silva G."/>
            <person name="Galante D."/>
            <person name="Campos K.R."/>
            <person name="Santos M.B.N."/>
            <person name="Sacchi C.T."/>
        </authorList>
    </citation>
    <scope>NUCLEOTIDE SEQUENCE [LARGE SCALE GENOMIC DNA]</scope>
    <source>
        <strain evidence="3 4">O4R</strain>
    </source>
</reference>
<evidence type="ECO:0000313" key="4">
    <source>
        <dbReference type="Proteomes" id="UP001482520"/>
    </source>
</evidence>
<evidence type="ECO:0000256" key="2">
    <source>
        <dbReference type="SAM" id="Phobius"/>
    </source>
</evidence>
<sequence length="407" mass="42079">MSEATPTRPRQVTIAGWLIIVGSVVVVLAVYDQITRLTSLETRETIETFLGEPPGDGLGLETTDVVTLLRVTGMVTGACAAAAAVLGWSVLQRSKPARLALAVLAVPLFLGGLVSGGFTSSLVAVAALLLWLQPARDWFDGVTPRQRDDERAAADRAADRAAGRTTPPGGSDGPAPGGWPPAYPPVGSPQGRPAGQTPGPGAEAPAPRSGPQVDGEQGQPAPWTGFGSAAASRPDQQARPDQRVTPYVGHPVPGRPSRRPSAVVWACSLTWAFSGLVALGMVLTAAVIAAAPDMLFDEVYRQNPALADADLSRSDLTTAVYAMAGVVVVWAVVASVVAVLAFRGSNGGRLGLVVSSALAAGLFLVTAVTSLVMALPLAACVATVVLLSRPEVRRWYAERRTAGRARP</sequence>
<feature type="compositionally biased region" description="Pro residues" evidence="1">
    <location>
        <begin position="177"/>
        <end position="187"/>
    </location>
</feature>
<comment type="caution">
    <text evidence="3">The sequence shown here is derived from an EMBL/GenBank/DDBJ whole genome shotgun (WGS) entry which is preliminary data.</text>
</comment>
<keyword evidence="2" id="KW-0812">Transmembrane</keyword>
<proteinExistence type="predicted"/>
<feature type="region of interest" description="Disordered" evidence="1">
    <location>
        <begin position="141"/>
        <end position="259"/>
    </location>
</feature>
<dbReference type="EMBL" id="JBEGDP010000014">
    <property type="protein sequence ID" value="MEQ7848135.1"/>
    <property type="molecule type" value="Genomic_DNA"/>
</dbReference>
<gene>
    <name evidence="3" type="ORF">V6R90_12695</name>
</gene>
<feature type="compositionally biased region" description="Basic and acidic residues" evidence="1">
    <location>
        <begin position="145"/>
        <end position="162"/>
    </location>
</feature>
<keyword evidence="4" id="KW-1185">Reference proteome</keyword>
<feature type="transmembrane region" description="Helical" evidence="2">
    <location>
        <begin position="320"/>
        <end position="342"/>
    </location>
</feature>
<keyword evidence="2" id="KW-0472">Membrane</keyword>
<evidence type="ECO:0008006" key="5">
    <source>
        <dbReference type="Google" id="ProtNLM"/>
    </source>
</evidence>
<protein>
    <recommendedName>
        <fullName evidence="5">DUF4064 domain-containing protein</fullName>
    </recommendedName>
</protein>
<feature type="transmembrane region" description="Helical" evidence="2">
    <location>
        <begin position="68"/>
        <end position="91"/>
    </location>
</feature>
<accession>A0ABV1P083</accession>
<feature type="transmembrane region" description="Helical" evidence="2">
    <location>
        <begin position="362"/>
        <end position="387"/>
    </location>
</feature>
<keyword evidence="2" id="KW-1133">Transmembrane helix</keyword>
<feature type="transmembrane region" description="Helical" evidence="2">
    <location>
        <begin position="103"/>
        <end position="132"/>
    </location>
</feature>
<organism evidence="3 4">
    <name type="scientific">Nocardioides kribbensis</name>
    <dbReference type="NCBI Taxonomy" id="305517"/>
    <lineage>
        <taxon>Bacteria</taxon>
        <taxon>Bacillati</taxon>
        <taxon>Actinomycetota</taxon>
        <taxon>Actinomycetes</taxon>
        <taxon>Propionibacteriales</taxon>
        <taxon>Nocardioidaceae</taxon>
        <taxon>Nocardioides</taxon>
    </lineage>
</organism>
<feature type="transmembrane region" description="Helical" evidence="2">
    <location>
        <begin position="262"/>
        <end position="291"/>
    </location>
</feature>
<feature type="transmembrane region" description="Helical" evidence="2">
    <location>
        <begin position="12"/>
        <end position="31"/>
    </location>
</feature>
<name>A0ABV1P083_9ACTN</name>
<evidence type="ECO:0000313" key="3">
    <source>
        <dbReference type="EMBL" id="MEQ7848135.1"/>
    </source>
</evidence>